<feature type="domain" description="ABC transporter" evidence="4">
    <location>
        <begin position="17"/>
        <end position="256"/>
    </location>
</feature>
<dbReference type="InterPro" id="IPR017871">
    <property type="entry name" value="ABC_transporter-like_CS"/>
</dbReference>
<keyword evidence="3 5" id="KW-0067">ATP-binding</keyword>
<dbReference type="InterPro" id="IPR015854">
    <property type="entry name" value="ABC_transpr_LolD-like"/>
</dbReference>
<evidence type="ECO:0000313" key="5">
    <source>
        <dbReference type="EMBL" id="MBP2436944.1"/>
    </source>
</evidence>
<dbReference type="GO" id="GO:0005524">
    <property type="term" value="F:ATP binding"/>
    <property type="evidence" value="ECO:0007669"/>
    <property type="project" value="UniProtKB-KW"/>
</dbReference>
<dbReference type="InterPro" id="IPR003439">
    <property type="entry name" value="ABC_transporter-like_ATP-bd"/>
</dbReference>
<keyword evidence="2" id="KW-0547">Nucleotide-binding</keyword>
<dbReference type="CDD" id="cd03255">
    <property type="entry name" value="ABC_MJ0796_LolCDE_FtsE"/>
    <property type="match status" value="1"/>
</dbReference>
<evidence type="ECO:0000256" key="2">
    <source>
        <dbReference type="ARBA" id="ARBA00022741"/>
    </source>
</evidence>
<proteinExistence type="predicted"/>
<keyword evidence="6" id="KW-1185">Reference proteome</keyword>
<dbReference type="SMART" id="SM00382">
    <property type="entry name" value="AAA"/>
    <property type="match status" value="1"/>
</dbReference>
<dbReference type="InterPro" id="IPR027417">
    <property type="entry name" value="P-loop_NTPase"/>
</dbReference>
<dbReference type="Proteomes" id="UP001519362">
    <property type="component" value="Unassembled WGS sequence"/>
</dbReference>
<dbReference type="EMBL" id="JAGIOL010000001">
    <property type="protein sequence ID" value="MBP2436944.1"/>
    <property type="molecule type" value="Genomic_DNA"/>
</dbReference>
<evidence type="ECO:0000256" key="3">
    <source>
        <dbReference type="ARBA" id="ARBA00022840"/>
    </source>
</evidence>
<dbReference type="PANTHER" id="PTHR24220:SF685">
    <property type="entry name" value="ABC TRANSPORTER RELATED"/>
    <property type="match status" value="1"/>
</dbReference>
<dbReference type="Gene3D" id="3.40.50.300">
    <property type="entry name" value="P-loop containing nucleotide triphosphate hydrolases"/>
    <property type="match status" value="1"/>
</dbReference>
<sequence>MTSTTPESPHRPDTYVLEARALTKTFSTTDPPTQVLHGIDLSVCAGEFLAIMGASGSGKSTLLYALSGMDQPTSGTVTLDGHDLTTLTDTELSRLRLTTMGFVFQQPHFLKNLSTRDNILLPAAKAAGRDTAEAEAHVDALIEQFGLTHIAHHSITRVSGGQLQRAALCRALATRPRIVFADEPTGALNSSMTEEVLNALTTMHSSGTTIVMVTHDANCAARADRVIYLRDGQILDTASIGKWTPEQRTQRETELRGWLASQGF</sequence>
<accession>A0ABS4ZI39</accession>
<keyword evidence="1" id="KW-0813">Transport</keyword>
<dbReference type="PROSITE" id="PS50893">
    <property type="entry name" value="ABC_TRANSPORTER_2"/>
    <property type="match status" value="1"/>
</dbReference>
<dbReference type="PROSITE" id="PS00211">
    <property type="entry name" value="ABC_TRANSPORTER_1"/>
    <property type="match status" value="1"/>
</dbReference>
<dbReference type="Pfam" id="PF00005">
    <property type="entry name" value="ABC_tran"/>
    <property type="match status" value="1"/>
</dbReference>
<gene>
    <name evidence="5" type="ORF">JOF34_001530</name>
</gene>
<evidence type="ECO:0000313" key="6">
    <source>
        <dbReference type="Proteomes" id="UP001519362"/>
    </source>
</evidence>
<name>A0ABS4ZI39_9MICO</name>
<comment type="caution">
    <text evidence="5">The sequence shown here is derived from an EMBL/GenBank/DDBJ whole genome shotgun (WGS) entry which is preliminary data.</text>
</comment>
<dbReference type="InterPro" id="IPR003593">
    <property type="entry name" value="AAA+_ATPase"/>
</dbReference>
<dbReference type="SUPFAM" id="SSF52540">
    <property type="entry name" value="P-loop containing nucleoside triphosphate hydrolases"/>
    <property type="match status" value="1"/>
</dbReference>
<protein>
    <submittedName>
        <fullName evidence="5">ABC transport system ATP-binding protein</fullName>
    </submittedName>
</protein>
<organism evidence="5 6">
    <name type="scientific">Microbacterium amylolyticum</name>
    <dbReference type="NCBI Taxonomy" id="936337"/>
    <lineage>
        <taxon>Bacteria</taxon>
        <taxon>Bacillati</taxon>
        <taxon>Actinomycetota</taxon>
        <taxon>Actinomycetes</taxon>
        <taxon>Micrococcales</taxon>
        <taxon>Microbacteriaceae</taxon>
        <taxon>Microbacterium</taxon>
    </lineage>
</organism>
<evidence type="ECO:0000259" key="4">
    <source>
        <dbReference type="PROSITE" id="PS50893"/>
    </source>
</evidence>
<dbReference type="InterPro" id="IPR017911">
    <property type="entry name" value="MacB-like_ATP-bd"/>
</dbReference>
<dbReference type="PANTHER" id="PTHR24220">
    <property type="entry name" value="IMPORT ATP-BINDING PROTEIN"/>
    <property type="match status" value="1"/>
</dbReference>
<reference evidence="5 6" key="1">
    <citation type="submission" date="2021-03" db="EMBL/GenBank/DDBJ databases">
        <title>Sequencing the genomes of 1000 actinobacteria strains.</title>
        <authorList>
            <person name="Klenk H.-P."/>
        </authorList>
    </citation>
    <scope>NUCLEOTIDE SEQUENCE [LARGE SCALE GENOMIC DNA]</scope>
    <source>
        <strain evidence="5 6">DSM 24221</strain>
    </source>
</reference>
<dbReference type="RefSeq" id="WP_165135141.1">
    <property type="nucleotide sequence ID" value="NZ_CP049253.1"/>
</dbReference>
<evidence type="ECO:0000256" key="1">
    <source>
        <dbReference type="ARBA" id="ARBA00022448"/>
    </source>
</evidence>